<dbReference type="GO" id="GO:0005615">
    <property type="term" value="C:extracellular space"/>
    <property type="evidence" value="ECO:0007669"/>
    <property type="project" value="TreeGrafter"/>
</dbReference>
<reference evidence="1" key="1">
    <citation type="submission" date="2021-01" db="EMBL/GenBank/DDBJ databases">
        <authorList>
            <person name="Li R."/>
            <person name="Bekaert M."/>
        </authorList>
    </citation>
    <scope>NUCLEOTIDE SEQUENCE</scope>
    <source>
        <strain evidence="1">Farmed</strain>
    </source>
</reference>
<dbReference type="AlphaFoldDB" id="A0A812CCQ1"/>
<proteinExistence type="predicted"/>
<dbReference type="PANTHER" id="PTHR28434">
    <property type="entry name" value="PROTEIN C3ORF33"/>
    <property type="match status" value="1"/>
</dbReference>
<organism evidence="1 2">
    <name type="scientific">Acanthosepion pharaonis</name>
    <name type="common">Pharaoh cuttlefish</name>
    <name type="synonym">Sepia pharaonis</name>
    <dbReference type="NCBI Taxonomy" id="158019"/>
    <lineage>
        <taxon>Eukaryota</taxon>
        <taxon>Metazoa</taxon>
        <taxon>Spiralia</taxon>
        <taxon>Lophotrochozoa</taxon>
        <taxon>Mollusca</taxon>
        <taxon>Cephalopoda</taxon>
        <taxon>Coleoidea</taxon>
        <taxon>Decapodiformes</taxon>
        <taxon>Sepiida</taxon>
        <taxon>Sepiina</taxon>
        <taxon>Sepiidae</taxon>
        <taxon>Acanthosepion</taxon>
    </lineage>
</organism>
<keyword evidence="2" id="KW-1185">Reference proteome</keyword>
<dbReference type="PANTHER" id="PTHR28434:SF1">
    <property type="entry name" value="PROTEIN C3ORF33"/>
    <property type="match status" value="1"/>
</dbReference>
<dbReference type="EMBL" id="CAHIKZ030001347">
    <property type="protein sequence ID" value="CAE1260778.1"/>
    <property type="molecule type" value="Genomic_DNA"/>
</dbReference>
<evidence type="ECO:0000313" key="1">
    <source>
        <dbReference type="EMBL" id="CAE1260778.1"/>
    </source>
</evidence>
<accession>A0A812CCQ1</accession>
<dbReference type="OrthoDB" id="6220511at2759"/>
<sequence length="171" mass="19743">MSNDIQKKVVAAKSDLFNYIDSHIREIKYGVYCLGTVGALLCIRSLRPFKKFTKIEELPHNFVRNNVALQGTVRKIEERGKLYVDHHPVFQLPFTKNYDCLPIHLAFLSIGPQGRLWLVKNVKNKFIWFEPLKISDEGALECVVYSKGLFWTKKNLNEKMEISFEQPAAGL</sequence>
<dbReference type="Proteomes" id="UP000597762">
    <property type="component" value="Unassembled WGS sequence"/>
</dbReference>
<comment type="caution">
    <text evidence="1">The sequence shown here is derived from an EMBL/GenBank/DDBJ whole genome shotgun (WGS) entry which is preliminary data.</text>
</comment>
<protein>
    <submittedName>
        <fullName evidence="1">Uncharacterized protein</fullName>
    </submittedName>
</protein>
<gene>
    <name evidence="1" type="ORF">SPHA_32395</name>
</gene>
<dbReference type="InterPro" id="IPR042421">
    <property type="entry name" value="C3orf33-like"/>
</dbReference>
<name>A0A812CCQ1_ACAPH</name>
<evidence type="ECO:0000313" key="2">
    <source>
        <dbReference type="Proteomes" id="UP000597762"/>
    </source>
</evidence>